<dbReference type="SUPFAM" id="SSF52922">
    <property type="entry name" value="TK C-terminal domain-like"/>
    <property type="match status" value="1"/>
</dbReference>
<evidence type="ECO:0000313" key="13">
    <source>
        <dbReference type="EMBL" id="SJZ96194.1"/>
    </source>
</evidence>
<comment type="similarity">
    <text evidence="3">Belongs to the transketolase family. DXPS subfamily.</text>
</comment>
<evidence type="ECO:0000256" key="9">
    <source>
        <dbReference type="ARBA" id="ARBA00022977"/>
    </source>
</evidence>
<dbReference type="Gene3D" id="3.40.50.970">
    <property type="match status" value="2"/>
</dbReference>
<keyword evidence="11" id="KW-0414">Isoprene biosynthesis</keyword>
<name>A0A1T4PXC0_9SPIR</name>
<dbReference type="InterPro" id="IPR033248">
    <property type="entry name" value="Transketolase_C"/>
</dbReference>
<dbReference type="CDD" id="cd07033">
    <property type="entry name" value="TPP_PYR_DXS_TK_like"/>
    <property type="match status" value="1"/>
</dbReference>
<accession>A0A1T4PXC0</accession>
<dbReference type="InterPro" id="IPR005475">
    <property type="entry name" value="Transketolase-like_Pyr-bd"/>
</dbReference>
<dbReference type="InterPro" id="IPR009014">
    <property type="entry name" value="Transketo_C/PFOR_II"/>
</dbReference>
<evidence type="ECO:0000256" key="4">
    <source>
        <dbReference type="ARBA" id="ARBA00011738"/>
    </source>
</evidence>
<dbReference type="InterPro" id="IPR005477">
    <property type="entry name" value="Dxylulose-5-P_synthase"/>
</dbReference>
<dbReference type="Pfam" id="PF13292">
    <property type="entry name" value="DXP_synthase_N"/>
    <property type="match status" value="2"/>
</dbReference>
<comment type="subunit">
    <text evidence="4">Homodimer.</text>
</comment>
<dbReference type="SUPFAM" id="SSF52518">
    <property type="entry name" value="Thiamin diphosphate-binding fold (THDP-binding)"/>
    <property type="match status" value="2"/>
</dbReference>
<dbReference type="UniPathway" id="UPA00064">
    <property type="reaction ID" value="UER00091"/>
</dbReference>
<dbReference type="OrthoDB" id="9803371at2"/>
<gene>
    <name evidence="13" type="ORF">SAMN02745152_01756</name>
</gene>
<dbReference type="GO" id="GO:0019288">
    <property type="term" value="P:isopentenyl diphosphate biosynthetic process, methylerythritol 4-phosphate pathway"/>
    <property type="evidence" value="ECO:0007669"/>
    <property type="project" value="TreeGrafter"/>
</dbReference>
<dbReference type="Gene3D" id="3.40.50.920">
    <property type="match status" value="1"/>
</dbReference>
<keyword evidence="6" id="KW-0808">Transferase</keyword>
<dbReference type="STRING" id="225004.SAMN02745152_01756"/>
<evidence type="ECO:0000256" key="7">
    <source>
        <dbReference type="ARBA" id="ARBA00022723"/>
    </source>
</evidence>
<evidence type="ECO:0000256" key="11">
    <source>
        <dbReference type="ARBA" id="ARBA00023229"/>
    </source>
</evidence>
<keyword evidence="10" id="KW-0786">Thiamine pyrophosphate</keyword>
<dbReference type="InterPro" id="IPR029061">
    <property type="entry name" value="THDP-binding"/>
</dbReference>
<dbReference type="SMART" id="SM00861">
    <property type="entry name" value="Transket_pyr"/>
    <property type="match status" value="1"/>
</dbReference>
<evidence type="ECO:0000256" key="8">
    <source>
        <dbReference type="ARBA" id="ARBA00022842"/>
    </source>
</evidence>
<dbReference type="CDD" id="cd02007">
    <property type="entry name" value="TPP_DXS"/>
    <property type="match status" value="1"/>
</dbReference>
<sequence>MLLDNISSPADLKNLSFDQLVSLAGEIREGLFNRLTKKGGHFGPNFGFVEATIALHFVFDSPKDKIVFDVSHQCYPHKMLTGRAYGFFDETQFSKISGYSNPDESEHDFFKVGHTSTAVSLACGLAKARDLKCQNENIIAVLGDGSLSGGEALEALDFAGEQNSNFIVVLNDNDMSIAENHGGIYKNLKELRESNGKCASNIFKSFGLDYIYVDKGNDIPSLIEAFQKVKNIDHPIVVHINTLKGCGYKPAEENKELWHWTAPFNRQTAERPVSNAENYNSMTAEFLLKKMAADSTVAFVCPAVPANFGFTKQNREKAGKQFIDTGIAEEHAIALVSAMAKKGTKPVFGTHSSFIQRTYDQLSQDLCINKNPATLLVNTASVWGMNDITHLGIFDIPLMSNIPELVYLAPTNCEEYFAMLDWSIEQNKFPVAIRMPCNGIIHTTEPVQKDYSDLNKYKITQNGSKIAILALGDFFQLGEKTADYIEQQSGQKPTLINPRYITGLDKELLTELKKTHEKIITLEDGILDGGFGQKIASFYGSSPVKVYNFGLKKEFLDRYNAQEVLKNNHLTPEQIWQDIKN</sequence>
<comment type="cofactor">
    <cofactor evidence="1">
        <name>Mg(2+)</name>
        <dbReference type="ChEBI" id="CHEBI:18420"/>
    </cofactor>
</comment>
<dbReference type="EC" id="2.2.1.7" evidence="5"/>
<dbReference type="NCBIfam" id="NF008968">
    <property type="entry name" value="PRK12315.1"/>
    <property type="match status" value="1"/>
</dbReference>
<comment type="pathway">
    <text evidence="2">Metabolic intermediate biosynthesis; 1-deoxy-D-xylulose 5-phosphate biosynthesis; 1-deoxy-D-xylulose 5-phosphate from D-glyceraldehyde 3-phosphate and pyruvate: step 1/1.</text>
</comment>
<evidence type="ECO:0000256" key="6">
    <source>
        <dbReference type="ARBA" id="ARBA00022679"/>
    </source>
</evidence>
<dbReference type="GO" id="GO:0005829">
    <property type="term" value="C:cytosol"/>
    <property type="evidence" value="ECO:0007669"/>
    <property type="project" value="TreeGrafter"/>
</dbReference>
<dbReference type="GO" id="GO:0008661">
    <property type="term" value="F:1-deoxy-D-xylulose-5-phosphate synthase activity"/>
    <property type="evidence" value="ECO:0007669"/>
    <property type="project" value="UniProtKB-EC"/>
</dbReference>
<keyword evidence="9" id="KW-0784">Thiamine biosynthesis</keyword>
<evidence type="ECO:0000256" key="2">
    <source>
        <dbReference type="ARBA" id="ARBA00004980"/>
    </source>
</evidence>
<dbReference type="EMBL" id="FUXC01000011">
    <property type="protein sequence ID" value="SJZ96194.1"/>
    <property type="molecule type" value="Genomic_DNA"/>
</dbReference>
<dbReference type="PANTHER" id="PTHR43322:SF1">
    <property type="entry name" value="1-DEOXY-D-XYLULOSE-5-PHOSPHATE SYNTHASE"/>
    <property type="match status" value="1"/>
</dbReference>
<dbReference type="Proteomes" id="UP000190395">
    <property type="component" value="Unassembled WGS sequence"/>
</dbReference>
<feature type="domain" description="Transketolase-like pyrimidine-binding" evidence="12">
    <location>
        <begin position="277"/>
        <end position="443"/>
    </location>
</feature>
<dbReference type="Pfam" id="PF02780">
    <property type="entry name" value="Transketolase_C"/>
    <property type="match status" value="1"/>
</dbReference>
<evidence type="ECO:0000259" key="12">
    <source>
        <dbReference type="SMART" id="SM00861"/>
    </source>
</evidence>
<dbReference type="Pfam" id="PF02779">
    <property type="entry name" value="Transket_pyr"/>
    <property type="match status" value="1"/>
</dbReference>
<dbReference type="GO" id="GO:0009228">
    <property type="term" value="P:thiamine biosynthetic process"/>
    <property type="evidence" value="ECO:0007669"/>
    <property type="project" value="UniProtKB-KW"/>
</dbReference>
<evidence type="ECO:0000256" key="5">
    <source>
        <dbReference type="ARBA" id="ARBA00013150"/>
    </source>
</evidence>
<evidence type="ECO:0000256" key="3">
    <source>
        <dbReference type="ARBA" id="ARBA00011081"/>
    </source>
</evidence>
<keyword evidence="7" id="KW-0479">Metal-binding</keyword>
<dbReference type="NCBIfam" id="NF003933">
    <property type="entry name" value="PRK05444.2-2"/>
    <property type="match status" value="1"/>
</dbReference>
<protein>
    <recommendedName>
        <fullName evidence="5">1-deoxy-D-xylulose-5-phosphate synthase</fullName>
        <ecNumber evidence="5">2.2.1.7</ecNumber>
    </recommendedName>
</protein>
<evidence type="ECO:0000256" key="1">
    <source>
        <dbReference type="ARBA" id="ARBA00001946"/>
    </source>
</evidence>
<evidence type="ECO:0000313" key="14">
    <source>
        <dbReference type="Proteomes" id="UP000190395"/>
    </source>
</evidence>
<reference evidence="13 14" key="1">
    <citation type="submission" date="2017-02" db="EMBL/GenBank/DDBJ databases">
        <authorList>
            <person name="Peterson S.W."/>
        </authorList>
    </citation>
    <scope>NUCLEOTIDE SEQUENCE [LARGE SCALE GENOMIC DNA]</scope>
    <source>
        <strain evidence="13 14">ATCC BAA-909</strain>
    </source>
</reference>
<evidence type="ECO:0000256" key="10">
    <source>
        <dbReference type="ARBA" id="ARBA00023052"/>
    </source>
</evidence>
<dbReference type="GO" id="GO:0016114">
    <property type="term" value="P:terpenoid biosynthetic process"/>
    <property type="evidence" value="ECO:0007669"/>
    <property type="project" value="InterPro"/>
</dbReference>
<proteinExistence type="inferred from homology"/>
<dbReference type="GeneID" id="303367984"/>
<keyword evidence="14" id="KW-1185">Reference proteome</keyword>
<dbReference type="GO" id="GO:0046872">
    <property type="term" value="F:metal ion binding"/>
    <property type="evidence" value="ECO:0007669"/>
    <property type="project" value="UniProtKB-KW"/>
</dbReference>
<dbReference type="RefSeq" id="WP_078931487.1">
    <property type="nucleotide sequence ID" value="NZ_FUXC01000011.1"/>
</dbReference>
<dbReference type="FunFam" id="3.40.50.970:FF:000010">
    <property type="entry name" value="1-deoxy-D-xylulose-5-phosphate synthase"/>
    <property type="match status" value="1"/>
</dbReference>
<keyword evidence="8" id="KW-0460">Magnesium</keyword>
<dbReference type="AlphaFoldDB" id="A0A1T4PXC0"/>
<dbReference type="PANTHER" id="PTHR43322">
    <property type="entry name" value="1-D-DEOXYXYLULOSE 5-PHOSPHATE SYNTHASE-RELATED"/>
    <property type="match status" value="1"/>
</dbReference>
<organism evidence="13 14">
    <name type="scientific">Treponema berlinense</name>
    <dbReference type="NCBI Taxonomy" id="225004"/>
    <lineage>
        <taxon>Bacteria</taxon>
        <taxon>Pseudomonadati</taxon>
        <taxon>Spirochaetota</taxon>
        <taxon>Spirochaetia</taxon>
        <taxon>Spirochaetales</taxon>
        <taxon>Treponemataceae</taxon>
        <taxon>Treponema</taxon>
    </lineage>
</organism>